<evidence type="ECO:0000313" key="2">
    <source>
        <dbReference type="WBParaSite" id="JU765_v2.g18024.t1"/>
    </source>
</evidence>
<evidence type="ECO:0000313" key="1">
    <source>
        <dbReference type="Proteomes" id="UP000887576"/>
    </source>
</evidence>
<dbReference type="Proteomes" id="UP000887576">
    <property type="component" value="Unplaced"/>
</dbReference>
<protein>
    <submittedName>
        <fullName evidence="2">Uncharacterized protein</fullName>
    </submittedName>
</protein>
<reference evidence="2" key="1">
    <citation type="submission" date="2022-11" db="UniProtKB">
        <authorList>
            <consortium name="WormBaseParasite"/>
        </authorList>
    </citation>
    <scope>IDENTIFICATION</scope>
</reference>
<proteinExistence type="predicted"/>
<dbReference type="WBParaSite" id="JU765_v2.g18024.t1">
    <property type="protein sequence ID" value="JU765_v2.g18024.t1"/>
    <property type="gene ID" value="JU765_v2.g18024"/>
</dbReference>
<accession>A0AC34QNS5</accession>
<sequence>MSDDEEMMDTEEVAEDEQSDVDYADFCDDSVFDGFLDAPPALPIDMLHEEILKFLRIGMDPKKTEMMAANIVGELGENLTDKLMGDYICEFISDCSPSIFELSQRFHIVRSVLSLWENKQQSMTEALNEYLNPEKQVNTIPGRNMTYFIRCLVEEKLLDPKDLLIATENQSSLNEKDTTRLRQVLFRNYNMSTKNYGLCPVFGAAGAASKTGKDKTAK</sequence>
<name>A0AC34QNS5_9BILA</name>
<organism evidence="1 2">
    <name type="scientific">Panagrolaimus sp. JU765</name>
    <dbReference type="NCBI Taxonomy" id="591449"/>
    <lineage>
        <taxon>Eukaryota</taxon>
        <taxon>Metazoa</taxon>
        <taxon>Ecdysozoa</taxon>
        <taxon>Nematoda</taxon>
        <taxon>Chromadorea</taxon>
        <taxon>Rhabditida</taxon>
        <taxon>Tylenchina</taxon>
        <taxon>Panagrolaimomorpha</taxon>
        <taxon>Panagrolaimoidea</taxon>
        <taxon>Panagrolaimidae</taxon>
        <taxon>Panagrolaimus</taxon>
    </lineage>
</organism>